<gene>
    <name evidence="7" type="ORF">TMPK1_04340</name>
</gene>
<evidence type="ECO:0000256" key="6">
    <source>
        <dbReference type="ARBA" id="ARBA00023315"/>
    </source>
</evidence>
<keyword evidence="5" id="KW-0472">Membrane</keyword>
<dbReference type="PANTHER" id="PTHR30606:SF9">
    <property type="entry name" value="LIPID A BIOSYNTHESIS LAUROYLTRANSFERASE"/>
    <property type="match status" value="1"/>
</dbReference>
<dbReference type="AlphaFoldDB" id="A0A8S8XA30"/>
<evidence type="ECO:0000256" key="1">
    <source>
        <dbReference type="ARBA" id="ARBA00004533"/>
    </source>
</evidence>
<evidence type="ECO:0000256" key="5">
    <source>
        <dbReference type="ARBA" id="ARBA00023136"/>
    </source>
</evidence>
<name>A0A8S8XA30_9PROT</name>
<dbReference type="Pfam" id="PF03279">
    <property type="entry name" value="Lip_A_acyltrans"/>
    <property type="match status" value="1"/>
</dbReference>
<accession>A0A8S8XA30</accession>
<dbReference type="InterPro" id="IPR014548">
    <property type="entry name" value="Ac_Trasf"/>
</dbReference>
<dbReference type="RefSeq" id="WP_420241163.1">
    <property type="nucleotide sequence ID" value="NZ_BOPV01000001.1"/>
</dbReference>
<evidence type="ECO:0000256" key="4">
    <source>
        <dbReference type="ARBA" id="ARBA00022679"/>
    </source>
</evidence>
<dbReference type="GO" id="GO:0005886">
    <property type="term" value="C:plasma membrane"/>
    <property type="evidence" value="ECO:0007669"/>
    <property type="project" value="UniProtKB-SubCell"/>
</dbReference>
<comment type="subcellular location">
    <subcellularLocation>
        <location evidence="1">Cell inner membrane</location>
    </subcellularLocation>
</comment>
<keyword evidence="2" id="KW-1003">Cell membrane</keyword>
<dbReference type="InterPro" id="IPR004960">
    <property type="entry name" value="LipA_acyltrans"/>
</dbReference>
<dbReference type="PANTHER" id="PTHR30606">
    <property type="entry name" value="LIPID A BIOSYNTHESIS LAUROYL ACYLTRANSFERASE"/>
    <property type="match status" value="1"/>
</dbReference>
<evidence type="ECO:0000256" key="2">
    <source>
        <dbReference type="ARBA" id="ARBA00022475"/>
    </source>
</evidence>
<dbReference type="GO" id="GO:0009247">
    <property type="term" value="P:glycolipid biosynthetic process"/>
    <property type="evidence" value="ECO:0007669"/>
    <property type="project" value="UniProtKB-ARBA"/>
</dbReference>
<keyword evidence="8" id="KW-1185">Reference proteome</keyword>
<dbReference type="EMBL" id="BOPV01000001">
    <property type="protein sequence ID" value="GIL38197.1"/>
    <property type="molecule type" value="Genomic_DNA"/>
</dbReference>
<reference evidence="7" key="1">
    <citation type="submission" date="2021-02" db="EMBL/GenBank/DDBJ databases">
        <title>Genome sequence of Rhodospirillales sp. strain TMPK1 isolated from soil.</title>
        <authorList>
            <person name="Nakai R."/>
            <person name="Kusada H."/>
            <person name="Tamaki H."/>
        </authorList>
    </citation>
    <scope>NUCLEOTIDE SEQUENCE</scope>
    <source>
        <strain evidence="7">TMPK1</strain>
    </source>
</reference>
<keyword evidence="4" id="KW-0808">Transferase</keyword>
<proteinExistence type="predicted"/>
<dbReference type="GO" id="GO:0016746">
    <property type="term" value="F:acyltransferase activity"/>
    <property type="evidence" value="ECO:0007669"/>
    <property type="project" value="UniProtKB-KW"/>
</dbReference>
<organism evidence="7 8">
    <name type="scientific">Roseiterribacter gracilis</name>
    <dbReference type="NCBI Taxonomy" id="2812848"/>
    <lineage>
        <taxon>Bacteria</taxon>
        <taxon>Pseudomonadati</taxon>
        <taxon>Pseudomonadota</taxon>
        <taxon>Alphaproteobacteria</taxon>
        <taxon>Rhodospirillales</taxon>
        <taxon>Roseiterribacteraceae</taxon>
        <taxon>Roseiterribacter</taxon>
    </lineage>
</organism>
<dbReference type="CDD" id="cd07984">
    <property type="entry name" value="LPLAT_LABLAT-like"/>
    <property type="match status" value="1"/>
</dbReference>
<sequence length="297" mass="33176">MSIEVQDWRTQPERGVAWVMRACVVVALTAGRGVMRLFVPLIAAYFTVAAGPARAASRTYLTRALARPVGLLDVWRHFANFGAVILDRIYLLNDELNRFDVVIHGEEIVLDIAARGQGCLLLGAHFGSFEILRAAGRRHSGLRVSIGMFEENARKISAALSAINPALDLDVIPLGRADSMTRIEQRLRAGSFVGLLADRGLTNDRLRRRPFLGHEAGFPLGPFRVASMLDVPVVFMFGVYRGGNRYEVTFERATDHLGADGANAARAARLLDHYVERLESQCRDAPFNWFNFYDFWR</sequence>
<evidence type="ECO:0000313" key="7">
    <source>
        <dbReference type="EMBL" id="GIL38197.1"/>
    </source>
</evidence>
<dbReference type="Proteomes" id="UP000681075">
    <property type="component" value="Unassembled WGS sequence"/>
</dbReference>
<protein>
    <submittedName>
        <fullName evidence="7">Acyltransferase</fullName>
    </submittedName>
</protein>
<dbReference type="PIRSF" id="PIRSF028561">
    <property type="entry name" value="Ac_Trasf"/>
    <property type="match status" value="1"/>
</dbReference>
<keyword evidence="3" id="KW-0997">Cell inner membrane</keyword>
<comment type="caution">
    <text evidence="7">The sequence shown here is derived from an EMBL/GenBank/DDBJ whole genome shotgun (WGS) entry which is preliminary data.</text>
</comment>
<keyword evidence="6 7" id="KW-0012">Acyltransferase</keyword>
<evidence type="ECO:0000256" key="3">
    <source>
        <dbReference type="ARBA" id="ARBA00022519"/>
    </source>
</evidence>
<evidence type="ECO:0000313" key="8">
    <source>
        <dbReference type="Proteomes" id="UP000681075"/>
    </source>
</evidence>